<dbReference type="GO" id="GO:0009032">
    <property type="term" value="F:thymidine phosphorylase activity"/>
    <property type="evidence" value="ECO:0007669"/>
    <property type="project" value="UniProtKB-EC"/>
</dbReference>
<dbReference type="Gene3D" id="3.40.1030.10">
    <property type="entry name" value="Nucleoside phosphorylase/phosphoribosyltransferase catalytic domain"/>
    <property type="match status" value="1"/>
</dbReference>
<keyword evidence="4 8" id="KW-0808">Transferase</keyword>
<dbReference type="GO" id="GO:0006213">
    <property type="term" value="P:pyrimidine nucleoside metabolic process"/>
    <property type="evidence" value="ECO:0007669"/>
    <property type="project" value="InterPro"/>
</dbReference>
<protein>
    <submittedName>
        <fullName evidence="8">THYMIDINE PHOSPHORYLASE (TDRPASE)</fullName>
        <ecNumber evidence="8">2.4.2.4</ecNumber>
    </submittedName>
</protein>
<evidence type="ECO:0000256" key="3">
    <source>
        <dbReference type="ARBA" id="ARBA00022676"/>
    </source>
</evidence>
<evidence type="ECO:0000256" key="1">
    <source>
        <dbReference type="ARBA" id="ARBA00006915"/>
    </source>
</evidence>
<comment type="function">
    <text evidence="6">The enzymes which catalyze the reversible phosphorolysis of pyrimidine nucleosides are involved in the degradation of these compounds and in their utilization as carbon and energy sources, or in the rescue of pyrimidine bases for nucleotide synthesis.</text>
</comment>
<comment type="catalytic activity">
    <reaction evidence="5">
        <text>thymidine + phosphate = 2-deoxy-alpha-D-ribose 1-phosphate + thymine</text>
        <dbReference type="Rhea" id="RHEA:16037"/>
        <dbReference type="ChEBI" id="CHEBI:17748"/>
        <dbReference type="ChEBI" id="CHEBI:17821"/>
        <dbReference type="ChEBI" id="CHEBI:43474"/>
        <dbReference type="ChEBI" id="CHEBI:57259"/>
        <dbReference type="EC" id="2.4.2.4"/>
    </reaction>
</comment>
<dbReference type="PROSITE" id="PS00647">
    <property type="entry name" value="THYMID_PHOSPHORYLASE"/>
    <property type="match status" value="1"/>
</dbReference>
<organism evidence="9">
    <name type="scientific">Mycoplasmopsis pulmonis (strain UAB CTIP)</name>
    <name type="common">Mycoplasma pulmonis</name>
    <dbReference type="NCBI Taxonomy" id="272635"/>
    <lineage>
        <taxon>Bacteria</taxon>
        <taxon>Bacillati</taxon>
        <taxon>Mycoplasmatota</taxon>
        <taxon>Mycoplasmoidales</taxon>
        <taxon>Metamycoplasmataceae</taxon>
        <taxon>Mycoplasmopsis</taxon>
    </lineage>
</organism>
<dbReference type="GO" id="GO:0006206">
    <property type="term" value="P:pyrimidine nucleobase metabolic process"/>
    <property type="evidence" value="ECO:0007669"/>
    <property type="project" value="InterPro"/>
</dbReference>
<gene>
    <name evidence="8" type="ordered locus">MYPU_6460</name>
</gene>
<name>Q98PS3_MYCPU</name>
<evidence type="ECO:0000256" key="5">
    <source>
        <dbReference type="ARBA" id="ARBA00048550"/>
    </source>
</evidence>
<dbReference type="PIR" id="F90592">
    <property type="entry name" value="F90592"/>
</dbReference>
<dbReference type="InterPro" id="IPR036320">
    <property type="entry name" value="Glycosyl_Trfase_fam3_N_dom_sf"/>
</dbReference>
<dbReference type="GO" id="GO:0004645">
    <property type="term" value="F:1,4-alpha-oligoglucan phosphorylase activity"/>
    <property type="evidence" value="ECO:0007669"/>
    <property type="project" value="InterPro"/>
</dbReference>
<dbReference type="Gene3D" id="3.90.1170.30">
    <property type="entry name" value="Pyrimidine nucleoside phosphorylase-like, C-terminal domain"/>
    <property type="match status" value="1"/>
</dbReference>
<dbReference type="Pfam" id="PF07831">
    <property type="entry name" value="PYNP_C"/>
    <property type="match status" value="1"/>
</dbReference>
<keyword evidence="3 8" id="KW-0328">Glycosyltransferase</keyword>
<dbReference type="InterPro" id="IPR018090">
    <property type="entry name" value="Pyrmidine_PPas_bac/euk"/>
</dbReference>
<evidence type="ECO:0000259" key="7">
    <source>
        <dbReference type="SMART" id="SM00941"/>
    </source>
</evidence>
<dbReference type="PANTHER" id="PTHR10515:SF0">
    <property type="entry name" value="THYMIDINE PHOSPHORYLASE"/>
    <property type="match status" value="1"/>
</dbReference>
<dbReference type="RefSeq" id="WP_010925447.1">
    <property type="nucleotide sequence ID" value="NC_002771.1"/>
</dbReference>
<dbReference type="KEGG" id="mpu:MYPU_6460"/>
<evidence type="ECO:0000256" key="6">
    <source>
        <dbReference type="ARBA" id="ARBA00056338"/>
    </source>
</evidence>
<dbReference type="FunFam" id="3.40.1030.10:FF:000003">
    <property type="entry name" value="Pyrimidine-nucleoside phosphorylase"/>
    <property type="match status" value="1"/>
</dbReference>
<accession>Q98PS3</accession>
<comment type="similarity">
    <text evidence="1">Belongs to the thymidine/pyrimidine-nucleoside phosphorylase family.</text>
</comment>
<evidence type="ECO:0000256" key="4">
    <source>
        <dbReference type="ARBA" id="ARBA00022679"/>
    </source>
</evidence>
<comment type="subunit">
    <text evidence="2">Homodimer.</text>
</comment>
<dbReference type="InterPro" id="IPR017459">
    <property type="entry name" value="Glycosyl_Trfase_fam3_N_dom"/>
</dbReference>
<dbReference type="Proteomes" id="UP000000528">
    <property type="component" value="Chromosome"/>
</dbReference>
<proteinExistence type="inferred from homology"/>
<dbReference type="Pfam" id="PF02885">
    <property type="entry name" value="Glycos_trans_3N"/>
    <property type="match status" value="1"/>
</dbReference>
<evidence type="ECO:0000313" key="8">
    <source>
        <dbReference type="EMBL" id="CAC13819.1"/>
    </source>
</evidence>
<dbReference type="InterPro" id="IPR000312">
    <property type="entry name" value="Glycosyl_Trfase_fam3"/>
</dbReference>
<evidence type="ECO:0000256" key="2">
    <source>
        <dbReference type="ARBA" id="ARBA00011738"/>
    </source>
</evidence>
<dbReference type="InterPro" id="IPR035902">
    <property type="entry name" value="Nuc_phospho_transferase"/>
</dbReference>
<dbReference type="InterPro" id="IPR017872">
    <property type="entry name" value="Pyrmidine_PPase_CS"/>
</dbReference>
<dbReference type="EC" id="2.4.2.4" evidence="8"/>
<reference evidence="8 9" key="1">
    <citation type="journal article" date="2001" name="Nucleic Acids Res.">
        <title>The complete genome sequence of the murine respiratory pathogen Mycoplasma pulmonis.</title>
        <authorList>
            <person name="Chambaud I."/>
            <person name="Heilig R."/>
            <person name="Ferris S."/>
            <person name="Barbe V."/>
            <person name="Samson D."/>
            <person name="Galisson F."/>
            <person name="Moszer I."/>
            <person name="Dybvig K."/>
            <person name="Wroblewski H."/>
            <person name="Viari A."/>
            <person name="Rocha E.P.C."/>
            <person name="Blanchard A."/>
        </authorList>
    </citation>
    <scope>NUCLEOTIDE SEQUENCE [LARGE SCALE GENOMIC DNA]</scope>
    <source>
        <strain evidence="8 9">UAB CTIP</strain>
    </source>
</reference>
<dbReference type="SUPFAM" id="SSF47648">
    <property type="entry name" value="Nucleoside phosphorylase/phosphoribosyltransferase N-terminal domain"/>
    <property type="match status" value="1"/>
</dbReference>
<sequence>MRIVDLINKKMTGKALTKEEIDFLLDSYLNESMPDYQMAAFLMAVVFKSMEKEELAHFSLKMLQSGKIIDLSSIKQIKVDKHSTGGIGDKTTLVIAPIIAALDLPVAKMSGRGLGHTGGTLDKLESIPGFRINLSEEEFINQVKKINISVISQSQSLVPLDKKLYALRDVTATVESIPLIASSIMSKKLATGSDAILLDVKCGNGAFMKDIDRARELAKHMVDIGKVLNKDVVVEITNMDRPLGKEIGNKNEVIEAIEALKDKWSWDFKELIYSSCINILLMTKKASTNQEAKTMIDSVIKSGKALEKFYEFVQAQGGDVEILKSKSFWNPKFKLEIKANSNGYLNIYDALTFGIVAMKLGAGRQTKEEKIDFEAGISLNKKTNDLVKKGDVIFSLYSSKPIDPSLIDELKNSWKISESKVDFKMILDKF</sequence>
<dbReference type="HOGENOM" id="CLU_025040_0_1_14"/>
<dbReference type="InterPro" id="IPR036566">
    <property type="entry name" value="PYNP-like_C_sf"/>
</dbReference>
<feature type="domain" description="Pyrimidine nucleoside phosphorylase C-terminal" evidence="7">
    <location>
        <begin position="344"/>
        <end position="417"/>
    </location>
</feature>
<dbReference type="STRING" id="272635.gene:17577253"/>
<dbReference type="PIRSF" id="PIRSF000478">
    <property type="entry name" value="TP_PyNP"/>
    <property type="match status" value="1"/>
</dbReference>
<dbReference type="GO" id="GO:0005829">
    <property type="term" value="C:cytosol"/>
    <property type="evidence" value="ECO:0007669"/>
    <property type="project" value="TreeGrafter"/>
</dbReference>
<dbReference type="Gene3D" id="1.20.970.10">
    <property type="entry name" value="Transferase, Pyrimidine Nucleoside Phosphorylase, Chain C"/>
    <property type="match status" value="1"/>
</dbReference>
<dbReference type="Pfam" id="PF00591">
    <property type="entry name" value="Glycos_transf_3"/>
    <property type="match status" value="1"/>
</dbReference>
<dbReference type="NCBIfam" id="TIGR02644">
    <property type="entry name" value="Y_phosphoryl"/>
    <property type="match status" value="1"/>
</dbReference>
<evidence type="ECO:0000313" key="9">
    <source>
        <dbReference type="Proteomes" id="UP000000528"/>
    </source>
</evidence>
<dbReference type="InterPro" id="IPR000053">
    <property type="entry name" value="Thymidine/pyrmidine_PPase"/>
</dbReference>
<dbReference type="PANTHER" id="PTHR10515">
    <property type="entry name" value="THYMIDINE PHOSPHORYLASE"/>
    <property type="match status" value="1"/>
</dbReference>
<dbReference type="AlphaFoldDB" id="Q98PS3"/>
<dbReference type="BioCyc" id="MPUL272635:G1GT6-654-MONOMER"/>
<dbReference type="eggNOG" id="COG0213">
    <property type="taxonomic scope" value="Bacteria"/>
</dbReference>
<dbReference type="NCBIfam" id="NF004490">
    <property type="entry name" value="PRK05820.1"/>
    <property type="match status" value="1"/>
</dbReference>
<dbReference type="EMBL" id="AL445565">
    <property type="protein sequence ID" value="CAC13819.1"/>
    <property type="molecule type" value="Genomic_DNA"/>
</dbReference>
<dbReference type="SUPFAM" id="SSF54680">
    <property type="entry name" value="Pyrimidine nucleoside phosphorylase C-terminal domain"/>
    <property type="match status" value="1"/>
</dbReference>
<dbReference type="SUPFAM" id="SSF52418">
    <property type="entry name" value="Nucleoside phosphorylase/phosphoribosyltransferase catalytic domain"/>
    <property type="match status" value="1"/>
</dbReference>
<keyword evidence="9" id="KW-1185">Reference proteome</keyword>
<dbReference type="InterPro" id="IPR013102">
    <property type="entry name" value="PYNP_C"/>
</dbReference>
<dbReference type="SMART" id="SM00941">
    <property type="entry name" value="PYNP_C"/>
    <property type="match status" value="1"/>
</dbReference>